<dbReference type="OrthoDB" id="676979at2759"/>
<dbReference type="InterPro" id="IPR011009">
    <property type="entry name" value="Kinase-like_dom_sf"/>
</dbReference>
<dbReference type="Pfam" id="PF07714">
    <property type="entry name" value="PK_Tyr_Ser-Thr"/>
    <property type="match status" value="1"/>
</dbReference>
<dbReference type="InterPro" id="IPR001245">
    <property type="entry name" value="Ser-Thr/Tyr_kinase_cat_dom"/>
</dbReference>
<evidence type="ECO:0000256" key="9">
    <source>
        <dbReference type="ARBA" id="ARBA00023180"/>
    </source>
</evidence>
<evidence type="ECO:0000256" key="11">
    <source>
        <dbReference type="SAM" id="Phobius"/>
    </source>
</evidence>
<evidence type="ECO:0000256" key="8">
    <source>
        <dbReference type="ARBA" id="ARBA00023170"/>
    </source>
</evidence>
<dbReference type="Gene3D" id="3.80.10.10">
    <property type="entry name" value="Ribonuclease Inhibitor"/>
    <property type="match status" value="2"/>
</dbReference>
<feature type="region of interest" description="Disordered" evidence="10">
    <location>
        <begin position="939"/>
        <end position="987"/>
    </location>
</feature>
<dbReference type="FunFam" id="3.30.200.20:FF:000433">
    <property type="entry name" value="Predicted protein"/>
    <property type="match status" value="1"/>
</dbReference>
<dbReference type="PANTHER" id="PTHR27000:SF775">
    <property type="entry name" value="PLANT INTRACELLULAR RAS-GROUP-RELATED LRR PROTEIN 3"/>
    <property type="match status" value="1"/>
</dbReference>
<dbReference type="FunFam" id="3.80.10.10:FF:000041">
    <property type="entry name" value="LRR receptor-like serine/threonine-protein kinase ERECTA"/>
    <property type="match status" value="2"/>
</dbReference>
<keyword evidence="2" id="KW-0433">Leucine-rich repeat</keyword>
<dbReference type="AlphaFoldDB" id="A0A2I0A2D1"/>
<dbReference type="FunFam" id="1.10.510.10:FF:000448">
    <property type="entry name" value="Putative LRR receptor-like serine/threonine-protein kinase"/>
    <property type="match status" value="1"/>
</dbReference>
<evidence type="ECO:0000256" key="10">
    <source>
        <dbReference type="SAM" id="MobiDB-lite"/>
    </source>
</evidence>
<dbReference type="SMART" id="SM00369">
    <property type="entry name" value="LRR_TYP"/>
    <property type="match status" value="6"/>
</dbReference>
<dbReference type="Pfam" id="PF23598">
    <property type="entry name" value="LRR_14"/>
    <property type="match status" value="1"/>
</dbReference>
<comment type="subcellular location">
    <subcellularLocation>
        <location evidence="1">Cell membrane</location>
        <topology evidence="1">Single-pass membrane protein</topology>
    </subcellularLocation>
</comment>
<dbReference type="InterPro" id="IPR003591">
    <property type="entry name" value="Leu-rich_rpt_typical-subtyp"/>
</dbReference>
<organism evidence="14 15">
    <name type="scientific">Apostasia shenzhenica</name>
    <dbReference type="NCBI Taxonomy" id="1088818"/>
    <lineage>
        <taxon>Eukaryota</taxon>
        <taxon>Viridiplantae</taxon>
        <taxon>Streptophyta</taxon>
        <taxon>Embryophyta</taxon>
        <taxon>Tracheophyta</taxon>
        <taxon>Spermatophyta</taxon>
        <taxon>Magnoliopsida</taxon>
        <taxon>Liliopsida</taxon>
        <taxon>Asparagales</taxon>
        <taxon>Orchidaceae</taxon>
        <taxon>Apostasioideae</taxon>
        <taxon>Apostasia</taxon>
    </lineage>
</organism>
<feature type="signal peptide" evidence="12">
    <location>
        <begin position="1"/>
        <end position="21"/>
    </location>
</feature>
<proteinExistence type="predicted"/>
<evidence type="ECO:0000256" key="12">
    <source>
        <dbReference type="SAM" id="SignalP"/>
    </source>
</evidence>
<feature type="chain" id="PRO_5014183430" evidence="12">
    <location>
        <begin position="22"/>
        <end position="987"/>
    </location>
</feature>
<sequence length="987" mass="107874">MGRPIGAPNARMLAFFIFSLAASFPSPHSQSNVFLSSPLRMALPVNLFPPAKPLEVEVFNFSPSKKAVDRQCGYCGDHCGDGSYDRLVTVMPLRRRRFTALPLLLIAAAFLAFAAGQNLSSAGDLAALYSLRASLGLRARDWPRRADPCSAWAGVGCDAGGRVVSLDLHGLRRTRLARRNPRFAVEGIQNLTRLATFNATGFSLPGPIPDWFGRRLSPSLAVLDLRSSSISGEIPFSLAGAGGLAVLSLADNSIAGGIPPTLGQLTNLSVLDLSLNKLSGAVPTAITALSKLSYLDLSSNLLSGALNPVIGSLPELKTLTLAKNNFTGSIPPQLGNLSALISLDLSFNSLTGSLPDSLKNLRNLQNLNFGRNNISGQLPDSIWSSFPKLLFLDMSGNNLTGSLPELPAIDSSFNGRAFNLSSNLFYGTISSGFNALLSRFNSVDISDNYFQGSIPLENTSRIFLYIGSNCFLNSSKQRSQAACEEFYRERGIPYEGPVSSPPSIPSSSSSNSKNTWKYIVTAVVGGTILLILLVILLLICSKKRKTHSTEQREVSVNNNRSFPVGGVSFSATGEVFTYEQLARATSDFADGNLIKHGHSGDIFNGVLEDGSLVVVKRMDVSIVRKEMFLVELDLFARPYSHERLVPFVGHCLENEDEKFLIYRKMKHLDLSSALYRKIAVGKESLKSLDWITRLKIATGVAEALSYLHHECLPPLVHRIAQLDLVNHILRDKATYFAAIFDLKSFGCRDIRASSILLDDKFEVRLGSLSHVCTQDEDNHQNIISRFLRLSQSSDQYTNGMPPALCSYDIYCFGKILLELVTGKLGISDSGDPSSNEWLDHTLRYISIYEMDHVTKIVDPSLVVDDDLLEEVWAMAIVARSCLNPKPSKRPLMKHILKALENPLKVVREDMSSGSGKLSSRSSWNAAFFGSWRHSSSEMASVSVPAREGGRSLKRSATVRSQGSGGDHSFSHRRPSKDIFPEPRDVED</sequence>
<keyword evidence="8 14" id="KW-0675">Receptor</keyword>
<evidence type="ECO:0000256" key="7">
    <source>
        <dbReference type="ARBA" id="ARBA00023136"/>
    </source>
</evidence>
<evidence type="ECO:0000256" key="5">
    <source>
        <dbReference type="ARBA" id="ARBA00022737"/>
    </source>
</evidence>
<feature type="transmembrane region" description="Helical" evidence="11">
    <location>
        <begin position="518"/>
        <end position="539"/>
    </location>
</feature>
<dbReference type="GO" id="GO:0005524">
    <property type="term" value="F:ATP binding"/>
    <property type="evidence" value="ECO:0007669"/>
    <property type="project" value="InterPro"/>
</dbReference>
<dbReference type="SUPFAM" id="SSF56112">
    <property type="entry name" value="Protein kinase-like (PK-like)"/>
    <property type="match status" value="1"/>
</dbReference>
<keyword evidence="4 12" id="KW-0732">Signal</keyword>
<protein>
    <submittedName>
        <fullName evidence="14">Putative LRR receptor-like serine/threonine-protein kinase</fullName>
        <ecNumber evidence="14">2.7.10.1</ecNumber>
        <ecNumber evidence="14">2.7.11.1</ecNumber>
    </submittedName>
</protein>
<evidence type="ECO:0000256" key="1">
    <source>
        <dbReference type="ARBA" id="ARBA00004162"/>
    </source>
</evidence>
<evidence type="ECO:0000313" key="15">
    <source>
        <dbReference type="Proteomes" id="UP000236161"/>
    </source>
</evidence>
<dbReference type="EMBL" id="KZ452037">
    <property type="protein sequence ID" value="PKA49699.1"/>
    <property type="molecule type" value="Genomic_DNA"/>
</dbReference>
<gene>
    <name evidence="14" type="ORF">AXF42_Ash004240</name>
</gene>
<dbReference type="STRING" id="1088818.A0A2I0A2D1"/>
<keyword evidence="14" id="KW-0808">Transferase</keyword>
<dbReference type="EC" id="2.7.11.1" evidence="14"/>
<dbReference type="PROSITE" id="PS50011">
    <property type="entry name" value="PROTEIN_KINASE_DOM"/>
    <property type="match status" value="1"/>
</dbReference>
<evidence type="ECO:0000313" key="14">
    <source>
        <dbReference type="EMBL" id="PKA49699.1"/>
    </source>
</evidence>
<feature type="domain" description="Protein kinase" evidence="13">
    <location>
        <begin position="588"/>
        <end position="904"/>
    </location>
</feature>
<keyword evidence="3 11" id="KW-0812">Transmembrane</keyword>
<dbReference type="GO" id="GO:0106310">
    <property type="term" value="F:protein serine kinase activity"/>
    <property type="evidence" value="ECO:0007669"/>
    <property type="project" value="RHEA"/>
</dbReference>
<reference evidence="14 15" key="1">
    <citation type="journal article" date="2017" name="Nature">
        <title>The Apostasia genome and the evolution of orchids.</title>
        <authorList>
            <person name="Zhang G.Q."/>
            <person name="Liu K.W."/>
            <person name="Li Z."/>
            <person name="Lohaus R."/>
            <person name="Hsiao Y.Y."/>
            <person name="Niu S.C."/>
            <person name="Wang J.Y."/>
            <person name="Lin Y.C."/>
            <person name="Xu Q."/>
            <person name="Chen L.J."/>
            <person name="Yoshida K."/>
            <person name="Fujiwara S."/>
            <person name="Wang Z.W."/>
            <person name="Zhang Y.Q."/>
            <person name="Mitsuda N."/>
            <person name="Wang M."/>
            <person name="Liu G.H."/>
            <person name="Pecoraro L."/>
            <person name="Huang H.X."/>
            <person name="Xiao X.J."/>
            <person name="Lin M."/>
            <person name="Wu X.Y."/>
            <person name="Wu W.L."/>
            <person name="Chen Y.Y."/>
            <person name="Chang S.B."/>
            <person name="Sakamoto S."/>
            <person name="Ohme-Takagi M."/>
            <person name="Yagi M."/>
            <person name="Zeng S.J."/>
            <person name="Shen C.Y."/>
            <person name="Yeh C.M."/>
            <person name="Luo Y.B."/>
            <person name="Tsai W.C."/>
            <person name="Van de Peer Y."/>
            <person name="Liu Z.J."/>
        </authorList>
    </citation>
    <scope>NUCLEOTIDE SEQUENCE [LARGE SCALE GENOMIC DNA]</scope>
    <source>
        <strain evidence="15">cv. Shenzhen</strain>
        <tissue evidence="14">Stem</tissue>
    </source>
</reference>
<evidence type="ECO:0000256" key="2">
    <source>
        <dbReference type="ARBA" id="ARBA00022614"/>
    </source>
</evidence>
<evidence type="ECO:0000256" key="3">
    <source>
        <dbReference type="ARBA" id="ARBA00022692"/>
    </source>
</evidence>
<accession>A0A2I0A2D1</accession>
<keyword evidence="7 11" id="KW-0472">Membrane</keyword>
<keyword evidence="14" id="KW-0418">Kinase</keyword>
<keyword evidence="9" id="KW-0325">Glycoprotein</keyword>
<dbReference type="GO" id="GO:0004674">
    <property type="term" value="F:protein serine/threonine kinase activity"/>
    <property type="evidence" value="ECO:0007669"/>
    <property type="project" value="UniProtKB-EC"/>
</dbReference>
<keyword evidence="15" id="KW-1185">Reference proteome</keyword>
<dbReference type="InterPro" id="IPR013210">
    <property type="entry name" value="LRR_N_plant-typ"/>
</dbReference>
<feature type="compositionally biased region" description="Basic and acidic residues" evidence="10">
    <location>
        <begin position="975"/>
        <end position="987"/>
    </location>
</feature>
<evidence type="ECO:0000259" key="13">
    <source>
        <dbReference type="PROSITE" id="PS50011"/>
    </source>
</evidence>
<dbReference type="GO" id="GO:0005886">
    <property type="term" value="C:plasma membrane"/>
    <property type="evidence" value="ECO:0007669"/>
    <property type="project" value="UniProtKB-SubCell"/>
</dbReference>
<keyword evidence="6 11" id="KW-1133">Transmembrane helix</keyword>
<dbReference type="Gene3D" id="3.30.200.20">
    <property type="entry name" value="Phosphorylase Kinase, domain 1"/>
    <property type="match status" value="1"/>
</dbReference>
<dbReference type="SUPFAM" id="SSF52058">
    <property type="entry name" value="L domain-like"/>
    <property type="match status" value="1"/>
</dbReference>
<dbReference type="Gene3D" id="1.10.510.10">
    <property type="entry name" value="Transferase(Phosphotransferase) domain 1"/>
    <property type="match status" value="1"/>
</dbReference>
<dbReference type="InterPro" id="IPR055414">
    <property type="entry name" value="LRR_R13L4/SHOC2-like"/>
</dbReference>
<evidence type="ECO:0000256" key="6">
    <source>
        <dbReference type="ARBA" id="ARBA00022989"/>
    </source>
</evidence>
<evidence type="ECO:0000256" key="4">
    <source>
        <dbReference type="ARBA" id="ARBA00022729"/>
    </source>
</evidence>
<dbReference type="InterPro" id="IPR032675">
    <property type="entry name" value="LRR_dom_sf"/>
</dbReference>
<keyword evidence="5" id="KW-0677">Repeat</keyword>
<dbReference type="InterPro" id="IPR000719">
    <property type="entry name" value="Prot_kinase_dom"/>
</dbReference>
<dbReference type="EC" id="2.7.10.1" evidence="14"/>
<dbReference type="Pfam" id="PF08263">
    <property type="entry name" value="LRRNT_2"/>
    <property type="match status" value="1"/>
</dbReference>
<dbReference type="PANTHER" id="PTHR27000">
    <property type="entry name" value="LEUCINE-RICH REPEAT RECEPTOR-LIKE PROTEIN KINASE FAMILY PROTEIN-RELATED"/>
    <property type="match status" value="1"/>
</dbReference>
<feature type="transmembrane region" description="Helical" evidence="11">
    <location>
        <begin position="98"/>
        <end position="116"/>
    </location>
</feature>
<name>A0A2I0A2D1_9ASPA</name>
<dbReference type="Proteomes" id="UP000236161">
    <property type="component" value="Unassembled WGS sequence"/>
</dbReference>